<name>A0A9P5VG28_9FUNG</name>
<dbReference type="AlphaFoldDB" id="A0A9P5VG28"/>
<keyword evidence="3" id="KW-1185">Reference proteome</keyword>
<sequence length="219" mass="24607">MSDNPHQQPTEQELFTLRHLAAQASDPNVSADQILHHLHQNQEALRSLQQQFHEAQQQFHAHSTNSNNPNPDSPILTLSSALQSFAAQNAEFQRSQQVHQENINRVLEALTHRNSSTRLPAPLSPKFKGLDTHMSFAEFKSKLNTAYQAHPDAFTTGANKINYALQSMEGDPALYFAPLVNGETPDNDGILTSFKAFTSVLEELYGNKHLREESQRQLD</sequence>
<organism evidence="2 3">
    <name type="scientific">Podila minutissima</name>
    <dbReference type="NCBI Taxonomy" id="64525"/>
    <lineage>
        <taxon>Eukaryota</taxon>
        <taxon>Fungi</taxon>
        <taxon>Fungi incertae sedis</taxon>
        <taxon>Mucoromycota</taxon>
        <taxon>Mortierellomycotina</taxon>
        <taxon>Mortierellomycetes</taxon>
        <taxon>Mortierellales</taxon>
        <taxon>Mortierellaceae</taxon>
        <taxon>Podila</taxon>
    </lineage>
</organism>
<evidence type="ECO:0000313" key="3">
    <source>
        <dbReference type="Proteomes" id="UP000696485"/>
    </source>
</evidence>
<comment type="caution">
    <text evidence="2">The sequence shown here is derived from an EMBL/GenBank/DDBJ whole genome shotgun (WGS) entry which is preliminary data.</text>
</comment>
<proteinExistence type="predicted"/>
<evidence type="ECO:0000256" key="1">
    <source>
        <dbReference type="SAM" id="MobiDB-lite"/>
    </source>
</evidence>
<dbReference type="EMBL" id="JAAAUY010002638">
    <property type="protein sequence ID" value="KAF9310671.1"/>
    <property type="molecule type" value="Genomic_DNA"/>
</dbReference>
<feature type="compositionally biased region" description="Low complexity" evidence="1">
    <location>
        <begin position="52"/>
        <end position="74"/>
    </location>
</feature>
<feature type="non-terminal residue" evidence="2">
    <location>
        <position position="219"/>
    </location>
</feature>
<evidence type="ECO:0000313" key="2">
    <source>
        <dbReference type="EMBL" id="KAF9310671.1"/>
    </source>
</evidence>
<feature type="region of interest" description="Disordered" evidence="1">
    <location>
        <begin position="52"/>
        <end position="76"/>
    </location>
</feature>
<protein>
    <submittedName>
        <fullName evidence="2">Uncharacterized protein</fullName>
    </submittedName>
</protein>
<reference evidence="2" key="1">
    <citation type="journal article" date="2020" name="Fungal Divers.">
        <title>Resolving the Mortierellaceae phylogeny through synthesis of multi-gene phylogenetics and phylogenomics.</title>
        <authorList>
            <person name="Vandepol N."/>
            <person name="Liber J."/>
            <person name="Desiro A."/>
            <person name="Na H."/>
            <person name="Kennedy M."/>
            <person name="Barry K."/>
            <person name="Grigoriev I.V."/>
            <person name="Miller A.N."/>
            <person name="O'Donnell K."/>
            <person name="Stajich J.E."/>
            <person name="Bonito G."/>
        </authorList>
    </citation>
    <scope>NUCLEOTIDE SEQUENCE</scope>
    <source>
        <strain evidence="2">NVP1</strain>
    </source>
</reference>
<dbReference type="Proteomes" id="UP000696485">
    <property type="component" value="Unassembled WGS sequence"/>
</dbReference>
<gene>
    <name evidence="2" type="ORF">BG006_004754</name>
</gene>
<accession>A0A9P5VG28</accession>